<dbReference type="RefSeq" id="WP_063871391.1">
    <property type="nucleotide sequence ID" value="NZ_CAWMRI010000023.1"/>
</dbReference>
<keyword evidence="1" id="KW-0413">Isomerase</keyword>
<name>A0A166KQT6_NODSP</name>
<dbReference type="Proteomes" id="UP000076555">
    <property type="component" value="Unassembled WGS sequence"/>
</dbReference>
<dbReference type="EMBL" id="LWAJ01000023">
    <property type="protein sequence ID" value="KZL51431.1"/>
    <property type="molecule type" value="Genomic_DNA"/>
</dbReference>
<dbReference type="InterPro" id="IPR003331">
    <property type="entry name" value="UDP_GlcNAc_Epimerase_2_dom"/>
</dbReference>
<dbReference type="Pfam" id="PF02350">
    <property type="entry name" value="Epimerase_2"/>
    <property type="match status" value="1"/>
</dbReference>
<gene>
    <name evidence="3" type="ORF">A2T98_02330</name>
</gene>
<dbReference type="OrthoDB" id="9803238at2"/>
<evidence type="ECO:0000313" key="4">
    <source>
        <dbReference type="Proteomes" id="UP000076555"/>
    </source>
</evidence>
<feature type="domain" description="UDP-N-acetylglucosamine 2-epimerase" evidence="2">
    <location>
        <begin position="28"/>
        <end position="87"/>
    </location>
</feature>
<proteinExistence type="inferred from homology"/>
<dbReference type="PANTHER" id="PTHR43174:SF1">
    <property type="entry name" value="UDP-N-ACETYLGLUCOSAMINE 2-EPIMERASE"/>
    <property type="match status" value="1"/>
</dbReference>
<comment type="caution">
    <text evidence="3">The sequence shown here is derived from an EMBL/GenBank/DDBJ whole genome shotgun (WGS) entry which is preliminary data.</text>
</comment>
<comment type="similarity">
    <text evidence="1">Belongs to the UDP-N-acetylglucosamine 2-epimerase family.</text>
</comment>
<organism evidence="3 4">
    <name type="scientific">Nodularia spumigena CENA596</name>
    <dbReference type="NCBI Taxonomy" id="1819295"/>
    <lineage>
        <taxon>Bacteria</taxon>
        <taxon>Bacillati</taxon>
        <taxon>Cyanobacteriota</taxon>
        <taxon>Cyanophyceae</taxon>
        <taxon>Nostocales</taxon>
        <taxon>Nodulariaceae</taxon>
        <taxon>Nodularia</taxon>
    </lineage>
</organism>
<protein>
    <recommendedName>
        <fullName evidence="2">UDP-N-acetylglucosamine 2-epimerase domain-containing protein</fullName>
    </recommendedName>
</protein>
<evidence type="ECO:0000313" key="3">
    <source>
        <dbReference type="EMBL" id="KZL51431.1"/>
    </source>
</evidence>
<accession>A0A166KQT6</accession>
<sequence>MKILTIVGARPQFIKAATVSRAIEEYSDSHIQEILVHTGQHYDVNMSDVFFTEMQIPSPQYHLGIGGGSHGAMTGHMLAKIEQVMVKVSLPCQAGCPSTNFKMVTKFAIYS</sequence>
<reference evidence="3 4" key="1">
    <citation type="submission" date="2016-04" db="EMBL/GenBank/DDBJ databases">
        <title>Draft Genome Assembly of the Bloom-forming Cyanobacterium Nodularia spumigena Strain CENA596 in Shrimp Production Ponds.</title>
        <authorList>
            <person name="Popin R.V."/>
            <person name="Rigonato J."/>
            <person name="Abreu V.A."/>
            <person name="Andreote A.P."/>
            <person name="Silveira S.B."/>
            <person name="Odebrecht C."/>
            <person name="Fiore M.F."/>
        </authorList>
    </citation>
    <scope>NUCLEOTIDE SEQUENCE [LARGE SCALE GENOMIC DNA]</scope>
    <source>
        <strain evidence="3 4">CENA596</strain>
    </source>
</reference>
<dbReference type="GO" id="GO:0016853">
    <property type="term" value="F:isomerase activity"/>
    <property type="evidence" value="ECO:0007669"/>
    <property type="project" value="UniProtKB-KW"/>
</dbReference>
<evidence type="ECO:0000256" key="1">
    <source>
        <dbReference type="RuleBase" id="RU003513"/>
    </source>
</evidence>
<dbReference type="SUPFAM" id="SSF53756">
    <property type="entry name" value="UDP-Glycosyltransferase/glycogen phosphorylase"/>
    <property type="match status" value="1"/>
</dbReference>
<dbReference type="Gene3D" id="3.40.50.2000">
    <property type="entry name" value="Glycogen Phosphorylase B"/>
    <property type="match status" value="1"/>
</dbReference>
<evidence type="ECO:0000259" key="2">
    <source>
        <dbReference type="Pfam" id="PF02350"/>
    </source>
</evidence>
<dbReference type="InterPro" id="IPR029767">
    <property type="entry name" value="WecB-like"/>
</dbReference>
<dbReference type="AlphaFoldDB" id="A0A166KQT6"/>
<dbReference type="PANTHER" id="PTHR43174">
    <property type="entry name" value="UDP-N-ACETYLGLUCOSAMINE 2-EPIMERASE"/>
    <property type="match status" value="1"/>
</dbReference>